<evidence type="ECO:0000256" key="1">
    <source>
        <dbReference type="ARBA" id="ARBA00005397"/>
    </source>
</evidence>
<dbReference type="AlphaFoldDB" id="A0A398BAX3"/>
<dbReference type="Pfam" id="PF05389">
    <property type="entry name" value="MecA"/>
    <property type="match status" value="1"/>
</dbReference>
<dbReference type="PIRSF" id="PIRSF029008">
    <property type="entry name" value="MecA"/>
    <property type="match status" value="1"/>
</dbReference>
<name>A0A398BAX3_9BACI</name>
<dbReference type="EMBL" id="QWVT01000010">
    <property type="protein sequence ID" value="RID87319.1"/>
    <property type="molecule type" value="Genomic_DNA"/>
</dbReference>
<dbReference type="RefSeq" id="WP_119111830.1">
    <property type="nucleotide sequence ID" value="NZ_CBCSEO010000009.1"/>
</dbReference>
<gene>
    <name evidence="3" type="ORF">D1970_05175</name>
</gene>
<dbReference type="Gene3D" id="3.30.70.1950">
    <property type="match status" value="1"/>
</dbReference>
<accession>A0A398BAX3</accession>
<evidence type="ECO:0000313" key="4">
    <source>
        <dbReference type="Proteomes" id="UP000265816"/>
    </source>
</evidence>
<comment type="similarity">
    <text evidence="1">Belongs to the MecA family.</text>
</comment>
<protein>
    <submittedName>
        <fullName evidence="3">Genetic competence negative regulator</fullName>
    </submittedName>
</protein>
<proteinExistence type="inferred from homology"/>
<evidence type="ECO:0000256" key="2">
    <source>
        <dbReference type="ARBA" id="ARBA00011738"/>
    </source>
</evidence>
<dbReference type="PANTHER" id="PTHR39161">
    <property type="entry name" value="ADAPTER PROTEIN MECA"/>
    <property type="match status" value="1"/>
</dbReference>
<dbReference type="InterPro" id="IPR038471">
    <property type="entry name" value="MecA_C_sf"/>
</dbReference>
<sequence length="192" mass="21862">MRLERLTFNKIKIFLTSDDLSDRGLTKEDIWKDSLKWQQLFQDMLEEASDEFGLDFVGSVAVEIFSLQAQGMVMIVTMGEQNTEEDELDEGIIEMQVKMEGCEVILFEFAHFEDVLSLASRLFQAGVTGGTLYSFENTYYVEMDSELPEQGKIVALMAEYGDPSIFSIHRLAEYGKVIIEGSAVETLVQYFQ</sequence>
<reference evidence="3 4" key="1">
    <citation type="submission" date="2018-08" db="EMBL/GenBank/DDBJ databases">
        <title>Bacillus jemisoniae sp. nov., Bacillus chryseoplanitiae sp. nov., Bacillus resnikiae sp. nov., and Bacillus frankliniae sp. nov., isolated from Viking spacecraft and associated surfaces.</title>
        <authorList>
            <person name="Seuylemezian A."/>
            <person name="Vaishampayan P."/>
        </authorList>
    </citation>
    <scope>NUCLEOTIDE SEQUENCE [LARGE SCALE GENOMIC DNA]</scope>
    <source>
        <strain evidence="3 4">JJ-247</strain>
    </source>
</reference>
<dbReference type="OrthoDB" id="2085234at2"/>
<evidence type="ECO:0000313" key="3">
    <source>
        <dbReference type="EMBL" id="RID87319.1"/>
    </source>
</evidence>
<comment type="subunit">
    <text evidence="2">Homodimer.</text>
</comment>
<organism evidence="3 4">
    <name type="scientific">Mesobacillus zeae</name>
    <dbReference type="NCBI Taxonomy" id="1917180"/>
    <lineage>
        <taxon>Bacteria</taxon>
        <taxon>Bacillati</taxon>
        <taxon>Bacillota</taxon>
        <taxon>Bacilli</taxon>
        <taxon>Bacillales</taxon>
        <taxon>Bacillaceae</taxon>
        <taxon>Mesobacillus</taxon>
    </lineage>
</organism>
<keyword evidence="4" id="KW-1185">Reference proteome</keyword>
<dbReference type="Proteomes" id="UP000265816">
    <property type="component" value="Unassembled WGS sequence"/>
</dbReference>
<dbReference type="PANTHER" id="PTHR39161:SF2">
    <property type="entry name" value="ADAPTER PROTEIN MECA 2"/>
    <property type="match status" value="1"/>
</dbReference>
<dbReference type="InterPro" id="IPR008681">
    <property type="entry name" value="Neg-reg_MecA"/>
</dbReference>
<comment type="caution">
    <text evidence="3">The sequence shown here is derived from an EMBL/GenBank/DDBJ whole genome shotgun (WGS) entry which is preliminary data.</text>
</comment>
<dbReference type="NCBIfam" id="NF002781">
    <property type="entry name" value="PRK02899.1"/>
    <property type="match status" value="1"/>
</dbReference>